<name>A0A8E2F7G3_9PEZI</name>
<evidence type="ECO:0000313" key="1">
    <source>
        <dbReference type="EMBL" id="OCL11956.1"/>
    </source>
</evidence>
<sequence length="164" mass="17076">MSGDASHQTAQWSRGGRSKVPGTLEIVRRGRPAATECAIFCCYGHIRTIVVGMIPTTGVVPGMLSRLVKEGSGRFEMGSGTTTTTSMTTASACGLLDGSAIIFSFRIVGWRPRGLGISRHICCKEFGVAALAVSMGIGDGGFSDGGFGGCCRCCWVGDWTQGKG</sequence>
<proteinExistence type="predicted"/>
<reference evidence="1 2" key="1">
    <citation type="journal article" date="2016" name="Nat. Commun.">
        <title>Ectomycorrhizal ecology is imprinted in the genome of the dominant symbiotic fungus Cenococcum geophilum.</title>
        <authorList>
            <consortium name="DOE Joint Genome Institute"/>
            <person name="Peter M."/>
            <person name="Kohler A."/>
            <person name="Ohm R.A."/>
            <person name="Kuo A."/>
            <person name="Krutzmann J."/>
            <person name="Morin E."/>
            <person name="Arend M."/>
            <person name="Barry K.W."/>
            <person name="Binder M."/>
            <person name="Choi C."/>
            <person name="Clum A."/>
            <person name="Copeland A."/>
            <person name="Grisel N."/>
            <person name="Haridas S."/>
            <person name="Kipfer T."/>
            <person name="LaButti K."/>
            <person name="Lindquist E."/>
            <person name="Lipzen A."/>
            <person name="Maire R."/>
            <person name="Meier B."/>
            <person name="Mihaltcheva S."/>
            <person name="Molinier V."/>
            <person name="Murat C."/>
            <person name="Poggeler S."/>
            <person name="Quandt C.A."/>
            <person name="Sperisen C."/>
            <person name="Tritt A."/>
            <person name="Tisserant E."/>
            <person name="Crous P.W."/>
            <person name="Henrissat B."/>
            <person name="Nehls U."/>
            <person name="Egli S."/>
            <person name="Spatafora J.W."/>
            <person name="Grigoriev I.V."/>
            <person name="Martin F.M."/>
        </authorList>
    </citation>
    <scope>NUCLEOTIDE SEQUENCE [LARGE SCALE GENOMIC DNA]</scope>
    <source>
        <strain evidence="1 2">CBS 207.34</strain>
    </source>
</reference>
<accession>A0A8E2F7G3</accession>
<protein>
    <submittedName>
        <fullName evidence="1">Uncharacterized protein</fullName>
    </submittedName>
</protein>
<keyword evidence="2" id="KW-1185">Reference proteome</keyword>
<organism evidence="1 2">
    <name type="scientific">Glonium stellatum</name>
    <dbReference type="NCBI Taxonomy" id="574774"/>
    <lineage>
        <taxon>Eukaryota</taxon>
        <taxon>Fungi</taxon>
        <taxon>Dikarya</taxon>
        <taxon>Ascomycota</taxon>
        <taxon>Pezizomycotina</taxon>
        <taxon>Dothideomycetes</taxon>
        <taxon>Pleosporomycetidae</taxon>
        <taxon>Gloniales</taxon>
        <taxon>Gloniaceae</taxon>
        <taxon>Glonium</taxon>
    </lineage>
</organism>
<dbReference type="AlphaFoldDB" id="A0A8E2F7G3"/>
<gene>
    <name evidence="1" type="ORF">AOQ84DRAFT_361062</name>
</gene>
<evidence type="ECO:0000313" key="2">
    <source>
        <dbReference type="Proteomes" id="UP000250140"/>
    </source>
</evidence>
<dbReference type="EMBL" id="KV748954">
    <property type="protein sequence ID" value="OCL11956.1"/>
    <property type="molecule type" value="Genomic_DNA"/>
</dbReference>
<dbReference type="Proteomes" id="UP000250140">
    <property type="component" value="Unassembled WGS sequence"/>
</dbReference>